<protein>
    <submittedName>
        <fullName evidence="1">Uncharacterized protein</fullName>
    </submittedName>
</protein>
<dbReference type="Proteomes" id="UP000282957">
    <property type="component" value="Unassembled WGS sequence"/>
</dbReference>
<organism evidence="1 2">
    <name type="scientific">Rhodovarius crocodyli</name>
    <dbReference type="NCBI Taxonomy" id="1979269"/>
    <lineage>
        <taxon>Bacteria</taxon>
        <taxon>Pseudomonadati</taxon>
        <taxon>Pseudomonadota</taxon>
        <taxon>Alphaproteobacteria</taxon>
        <taxon>Acetobacterales</taxon>
        <taxon>Roseomonadaceae</taxon>
        <taxon>Rhodovarius</taxon>
    </lineage>
</organism>
<sequence>MSSPFKGAGAVAVSWYDADSYLAVRAMMSDAHVLPATFDKFKYSALKHEEDLRRKGIAAVRVYLDIDKFPRFCRERNLQLDAKGRMEYAAFVAAKIVDSHNAGQA</sequence>
<dbReference type="AlphaFoldDB" id="A0A437MJY3"/>
<proteinExistence type="predicted"/>
<evidence type="ECO:0000313" key="1">
    <source>
        <dbReference type="EMBL" id="RVT97916.1"/>
    </source>
</evidence>
<reference evidence="1 2" key="1">
    <citation type="submission" date="2019-01" db="EMBL/GenBank/DDBJ databases">
        <authorList>
            <person name="Chen W.-M."/>
        </authorList>
    </citation>
    <scope>NUCLEOTIDE SEQUENCE [LARGE SCALE GENOMIC DNA]</scope>
    <source>
        <strain evidence="1 2">CCP-6</strain>
    </source>
</reference>
<dbReference type="EMBL" id="SACL01000002">
    <property type="protein sequence ID" value="RVT97916.1"/>
    <property type="molecule type" value="Genomic_DNA"/>
</dbReference>
<evidence type="ECO:0000313" key="2">
    <source>
        <dbReference type="Proteomes" id="UP000282957"/>
    </source>
</evidence>
<comment type="caution">
    <text evidence="1">The sequence shown here is derived from an EMBL/GenBank/DDBJ whole genome shotgun (WGS) entry which is preliminary data.</text>
</comment>
<gene>
    <name evidence="1" type="ORF">EOD42_08995</name>
</gene>
<dbReference type="RefSeq" id="WP_127787145.1">
    <property type="nucleotide sequence ID" value="NZ_SACL01000002.1"/>
</dbReference>
<dbReference type="OrthoDB" id="7269818at2"/>
<keyword evidence="2" id="KW-1185">Reference proteome</keyword>
<accession>A0A437MJY3</accession>
<name>A0A437MJY3_9PROT</name>